<reference evidence="2 3" key="1">
    <citation type="submission" date="2024-02" db="EMBL/GenBank/DDBJ databases">
        <authorList>
            <person name="Chen Y."/>
            <person name="Shah S."/>
            <person name="Dougan E. K."/>
            <person name="Thang M."/>
            <person name="Chan C."/>
        </authorList>
    </citation>
    <scope>NUCLEOTIDE SEQUENCE [LARGE SCALE GENOMIC DNA]</scope>
</reference>
<proteinExistence type="predicted"/>
<protein>
    <submittedName>
        <fullName evidence="2">Uncharacterized protein</fullName>
    </submittedName>
</protein>
<sequence>MVMVAGHVRDTDETQPMNSDTAESQPDDFYDHIHGRKILALPPVPKFEEPSLVPGPLHRSEGNPKVEKNAPQKPSQASLGLDEWARFTELAPVLTRKDQLELKKGIPEEGSCCEELAELAEKEKPKKRSRAKAGAKTKPGPKKLQLSPKMKLSPLARATKLKMQDTRYYEPRGSQEPEFEEIGSKRGRGHGRGRGRSQTKRQARKGSDAVEASSPEEVDHHDPVRRRLFVEEGEGDPMAEHPHHILDPLVAKMKAKEAKAKAAKPRAKAKAKAEASAASGSTRQKRVRNASAEARPKAQAKRASSRPQRVDDAVTQEHLRDEGILRDFAGRLKSEAADPSVPLEDLKVMLASDLKWFPRTRVMPYWNRPAAAVKWVADGDSRQIAYFPEIGQTEKGKELNRRLIVQIFAARLFVALA</sequence>
<feature type="compositionally biased region" description="Basic and acidic residues" evidence="1">
    <location>
        <begin position="308"/>
        <end position="317"/>
    </location>
</feature>
<accession>A0ABP0LSQ4</accession>
<feature type="compositionally biased region" description="Basic residues" evidence="1">
    <location>
        <begin position="125"/>
        <end position="141"/>
    </location>
</feature>
<feature type="region of interest" description="Disordered" evidence="1">
    <location>
        <begin position="1"/>
        <end position="29"/>
    </location>
</feature>
<feature type="compositionally biased region" description="Basic and acidic residues" evidence="1">
    <location>
        <begin position="58"/>
        <end position="70"/>
    </location>
</feature>
<feature type="compositionally biased region" description="Basic and acidic residues" evidence="1">
    <location>
        <begin position="162"/>
        <end position="175"/>
    </location>
</feature>
<keyword evidence="3" id="KW-1185">Reference proteome</keyword>
<dbReference type="Proteomes" id="UP001642484">
    <property type="component" value="Unassembled WGS sequence"/>
</dbReference>
<evidence type="ECO:0000313" key="3">
    <source>
        <dbReference type="Proteomes" id="UP001642484"/>
    </source>
</evidence>
<comment type="caution">
    <text evidence="2">The sequence shown here is derived from an EMBL/GenBank/DDBJ whole genome shotgun (WGS) entry which is preliminary data.</text>
</comment>
<organism evidence="2 3">
    <name type="scientific">Durusdinium trenchii</name>
    <dbReference type="NCBI Taxonomy" id="1381693"/>
    <lineage>
        <taxon>Eukaryota</taxon>
        <taxon>Sar</taxon>
        <taxon>Alveolata</taxon>
        <taxon>Dinophyceae</taxon>
        <taxon>Suessiales</taxon>
        <taxon>Symbiodiniaceae</taxon>
        <taxon>Durusdinium</taxon>
    </lineage>
</organism>
<feature type="compositionally biased region" description="Basic residues" evidence="1">
    <location>
        <begin position="185"/>
        <end position="204"/>
    </location>
</feature>
<name>A0ABP0LSQ4_9DINO</name>
<dbReference type="EMBL" id="CAXAMN010013803">
    <property type="protein sequence ID" value="CAK9041781.1"/>
    <property type="molecule type" value="Genomic_DNA"/>
</dbReference>
<feature type="compositionally biased region" description="Polar residues" evidence="1">
    <location>
        <begin position="14"/>
        <end position="24"/>
    </location>
</feature>
<gene>
    <name evidence="2" type="ORF">CCMP2556_LOCUS22361</name>
</gene>
<feature type="region of interest" description="Disordered" evidence="1">
    <location>
        <begin position="41"/>
        <end position="80"/>
    </location>
</feature>
<feature type="region of interest" description="Disordered" evidence="1">
    <location>
        <begin position="117"/>
        <end position="317"/>
    </location>
</feature>
<evidence type="ECO:0000256" key="1">
    <source>
        <dbReference type="SAM" id="MobiDB-lite"/>
    </source>
</evidence>
<feature type="compositionally biased region" description="Basic residues" evidence="1">
    <location>
        <begin position="261"/>
        <end position="270"/>
    </location>
</feature>
<evidence type="ECO:0000313" key="2">
    <source>
        <dbReference type="EMBL" id="CAK9041781.1"/>
    </source>
</evidence>